<evidence type="ECO:0000313" key="2">
    <source>
        <dbReference type="Proteomes" id="UP000199594"/>
    </source>
</evidence>
<reference evidence="1 2" key="1">
    <citation type="submission" date="2016-10" db="EMBL/GenBank/DDBJ databases">
        <authorList>
            <person name="de Groot N.N."/>
        </authorList>
    </citation>
    <scope>NUCLEOTIDE SEQUENCE [LARGE SCALE GENOMIC DNA]</scope>
    <source>
        <strain evidence="1 2">CGMCC 1.6493</strain>
    </source>
</reference>
<gene>
    <name evidence="1" type="ORF">SAMN04487956_1458</name>
</gene>
<name>A0A1I7CHK8_9GAMM</name>
<protein>
    <submittedName>
        <fullName evidence="1">Uncharacterized protein</fullName>
    </submittedName>
</protein>
<evidence type="ECO:0000313" key="1">
    <source>
        <dbReference type="EMBL" id="SFT98928.1"/>
    </source>
</evidence>
<dbReference type="AlphaFoldDB" id="A0A1I7CHK8"/>
<dbReference type="Proteomes" id="UP000199594">
    <property type="component" value="Unassembled WGS sequence"/>
</dbReference>
<sequence>MSTEYPNLPETFEAWTRSRPGEPEDLKRERLVLETPGDQEVIVARWPAAWGPYFAWRAHIVA</sequence>
<accession>A0A1I7CHK8</accession>
<organism evidence="1 2">
    <name type="scientific">Halomonas saccharevitans</name>
    <dbReference type="NCBI Taxonomy" id="416872"/>
    <lineage>
        <taxon>Bacteria</taxon>
        <taxon>Pseudomonadati</taxon>
        <taxon>Pseudomonadota</taxon>
        <taxon>Gammaproteobacteria</taxon>
        <taxon>Oceanospirillales</taxon>
        <taxon>Halomonadaceae</taxon>
        <taxon>Halomonas</taxon>
    </lineage>
</organism>
<proteinExistence type="predicted"/>
<dbReference type="EMBL" id="FPAQ01000045">
    <property type="protein sequence ID" value="SFT98928.1"/>
    <property type="molecule type" value="Genomic_DNA"/>
</dbReference>